<dbReference type="EMBL" id="JACRTF010000001">
    <property type="protein sequence ID" value="MBC8591899.1"/>
    <property type="molecule type" value="Genomic_DNA"/>
</dbReference>
<dbReference type="Proteomes" id="UP000651085">
    <property type="component" value="Unassembled WGS sequence"/>
</dbReference>
<dbReference type="PROSITE" id="PS51257">
    <property type="entry name" value="PROKAR_LIPOPROTEIN"/>
    <property type="match status" value="1"/>
</dbReference>
<dbReference type="Pfam" id="PF08308">
    <property type="entry name" value="PEGA"/>
    <property type="match status" value="1"/>
</dbReference>
<keyword evidence="1" id="KW-0732">Signal</keyword>
<dbReference type="PANTHER" id="PTHR36194">
    <property type="entry name" value="S-LAYER-LIKE PROTEIN"/>
    <property type="match status" value="1"/>
</dbReference>
<proteinExistence type="predicted"/>
<comment type="caution">
    <text evidence="3">The sequence shown here is derived from an EMBL/GenBank/DDBJ whole genome shotgun (WGS) entry which is preliminary data.</text>
</comment>
<keyword evidence="4" id="KW-1185">Reference proteome</keyword>
<accession>A0A926IN55</accession>
<dbReference type="PANTHER" id="PTHR36194:SF1">
    <property type="entry name" value="S-LAYER-LIKE PROTEIN"/>
    <property type="match status" value="1"/>
</dbReference>
<dbReference type="AlphaFoldDB" id="A0A926IN55"/>
<dbReference type="RefSeq" id="WP_262433116.1">
    <property type="nucleotide sequence ID" value="NZ_JACRTF010000001.1"/>
</dbReference>
<evidence type="ECO:0000256" key="1">
    <source>
        <dbReference type="SAM" id="SignalP"/>
    </source>
</evidence>
<evidence type="ECO:0000313" key="3">
    <source>
        <dbReference type="EMBL" id="MBC8591899.1"/>
    </source>
</evidence>
<feature type="signal peptide" evidence="1">
    <location>
        <begin position="1"/>
        <end position="20"/>
    </location>
</feature>
<evidence type="ECO:0000313" key="4">
    <source>
        <dbReference type="Proteomes" id="UP000651085"/>
    </source>
</evidence>
<dbReference type="InterPro" id="IPR013229">
    <property type="entry name" value="PEGA"/>
</dbReference>
<gene>
    <name evidence="3" type="ORF">H8744_01315</name>
</gene>
<evidence type="ECO:0000259" key="2">
    <source>
        <dbReference type="Pfam" id="PF08308"/>
    </source>
</evidence>
<name>A0A926IN55_9BACT</name>
<feature type="chain" id="PRO_5036676438" evidence="1">
    <location>
        <begin position="21"/>
        <end position="476"/>
    </location>
</feature>
<organism evidence="3 4">
    <name type="scientific">Jilunia laotingensis</name>
    <dbReference type="NCBI Taxonomy" id="2763675"/>
    <lineage>
        <taxon>Bacteria</taxon>
        <taxon>Pseudomonadati</taxon>
        <taxon>Bacteroidota</taxon>
        <taxon>Bacteroidia</taxon>
        <taxon>Bacteroidales</taxon>
        <taxon>Bacteroidaceae</taxon>
        <taxon>Jilunia</taxon>
    </lineage>
</organism>
<feature type="domain" description="PEGA" evidence="2">
    <location>
        <begin position="247"/>
        <end position="313"/>
    </location>
</feature>
<reference evidence="3" key="1">
    <citation type="submission" date="2020-08" db="EMBL/GenBank/DDBJ databases">
        <title>Genome public.</title>
        <authorList>
            <person name="Liu C."/>
            <person name="Sun Q."/>
        </authorList>
    </citation>
    <scope>NUCLEOTIDE SEQUENCE</scope>
    <source>
        <strain evidence="3">N12</strain>
    </source>
</reference>
<protein>
    <submittedName>
        <fullName evidence="3">PEGA domain-containing protein</fullName>
    </submittedName>
</protein>
<sequence>MRKQIVFTLLSMGFSCISFAQEAINQDSISVQQTDSVITDAATEKPVEEISIVSFRRLENDITARVTAPKRDQNNDLCAIIKVVTKDKALFFEPDALGIVAREDQPGEIWLYVPHGSKRITIKHERFGIIRNYFYNESIDKATVYELRLFVPEIQSNGTQIIERIVEKKATEQALMMNYSPSKARIYIDDELQNTNDNGAFSKVLPLGQHNYRVVAPHHTEEKGTFDIVPERPSALNVALQPTYGFMTVNSNKDHTKIYINKEMIGNAPYQSDTINVGKYTVRAERSWYLPQEREIEIRPTETNNVQFALERQKANVFLTAQYGTAFKGGKQTSFGLMAGICRKAGGYISIRTNGSPAVDWNGPSNPYGIYSGKVEKHHLSTLGGFMTRLAKPIYLYFGGGYIFRTLDWQISPDAPSYDKGEYQTVQNHSGGMFEAGLIGRYKFISLSAGVTFGIPDDGFGKYMEATIGIGYVFGR</sequence>